<proteinExistence type="predicted"/>
<dbReference type="RefSeq" id="WP_058633887.1">
    <property type="nucleotide sequence ID" value="NZ_LDPZ01000006.1"/>
</dbReference>
<accession>A0A175RBY4</accession>
<dbReference type="PATRIC" id="fig|401562.3.peg.4344"/>
<evidence type="ECO:0000313" key="2">
    <source>
        <dbReference type="Proteomes" id="UP000078272"/>
    </source>
</evidence>
<dbReference type="AlphaFoldDB" id="A0A175RBY4"/>
<protein>
    <submittedName>
        <fullName evidence="1">Uncharacterized protein</fullName>
    </submittedName>
</protein>
<evidence type="ECO:0000313" key="1">
    <source>
        <dbReference type="EMBL" id="KTQ97822.1"/>
    </source>
</evidence>
<name>A0A175RBY4_9HYPH</name>
<gene>
    <name evidence="1" type="ORF">NS226_04090</name>
</gene>
<dbReference type="Proteomes" id="UP000078272">
    <property type="component" value="Unassembled WGS sequence"/>
</dbReference>
<organism evidence="1 2">
    <name type="scientific">Aureimonas ureilytica</name>
    <dbReference type="NCBI Taxonomy" id="401562"/>
    <lineage>
        <taxon>Bacteria</taxon>
        <taxon>Pseudomonadati</taxon>
        <taxon>Pseudomonadota</taxon>
        <taxon>Alphaproteobacteria</taxon>
        <taxon>Hyphomicrobiales</taxon>
        <taxon>Aurantimonadaceae</taxon>
        <taxon>Aureimonas</taxon>
    </lineage>
</organism>
<comment type="caution">
    <text evidence="1">The sequence shown here is derived from an EMBL/GenBank/DDBJ whole genome shotgun (WGS) entry which is preliminary data.</text>
</comment>
<reference evidence="1 2" key="1">
    <citation type="journal article" date="2016" name="Front. Microbiol.">
        <title>Genomic Resource of Rice Seed Associated Bacteria.</title>
        <authorList>
            <person name="Midha S."/>
            <person name="Bansal K."/>
            <person name="Sharma S."/>
            <person name="Kumar N."/>
            <person name="Patil P.P."/>
            <person name="Chaudhry V."/>
            <person name="Patil P.B."/>
        </authorList>
    </citation>
    <scope>NUCLEOTIDE SEQUENCE [LARGE SCALE GENOMIC DNA]</scope>
    <source>
        <strain evidence="1 2">NS226</strain>
    </source>
</reference>
<sequence>MGYRDDYEKRTSEADMRKADLEWAHVGGLLPWQLFWLRALEEGPEAIEAYHQTAAFLGLPKFAMPTVTQGDGVVSIDMTGAEE</sequence>
<dbReference type="EMBL" id="LDPZ01000006">
    <property type="protein sequence ID" value="KTQ97822.1"/>
    <property type="molecule type" value="Genomic_DNA"/>
</dbReference>